<dbReference type="OrthoDB" id="1933281at2759"/>
<evidence type="ECO:0000256" key="6">
    <source>
        <dbReference type="PROSITE-ProRule" id="PRU01215"/>
    </source>
</evidence>
<keyword evidence="5" id="KW-0862">Zinc</keyword>
<dbReference type="InterPro" id="IPR013083">
    <property type="entry name" value="Znf_RING/FYVE/PHD"/>
</dbReference>
<dbReference type="GO" id="GO:0043161">
    <property type="term" value="P:proteasome-mediated ubiquitin-dependent protein catabolic process"/>
    <property type="evidence" value="ECO:0007669"/>
    <property type="project" value="InterPro"/>
</dbReference>
<evidence type="ECO:0000256" key="2">
    <source>
        <dbReference type="ARBA" id="ARBA00022490"/>
    </source>
</evidence>
<dbReference type="AlphaFoldDB" id="A0A7J7KBZ6"/>
<dbReference type="GO" id="GO:0034657">
    <property type="term" value="C:GID complex"/>
    <property type="evidence" value="ECO:0007669"/>
    <property type="project" value="TreeGrafter"/>
</dbReference>
<evidence type="ECO:0000256" key="3">
    <source>
        <dbReference type="ARBA" id="ARBA00022723"/>
    </source>
</evidence>
<feature type="zinc finger region" description="RING-Gid-type" evidence="6">
    <location>
        <begin position="102"/>
        <end position="143"/>
    </location>
</feature>
<dbReference type="GO" id="GO:0005737">
    <property type="term" value="C:cytoplasm"/>
    <property type="evidence" value="ECO:0007669"/>
    <property type="project" value="UniProtKB-SubCell"/>
</dbReference>
<dbReference type="InterPro" id="IPR045098">
    <property type="entry name" value="Fyv10_fam"/>
</dbReference>
<evidence type="ECO:0000256" key="4">
    <source>
        <dbReference type="ARBA" id="ARBA00022771"/>
    </source>
</evidence>
<dbReference type="PROSITE" id="PS51867">
    <property type="entry name" value="ZF_RING_GID"/>
    <property type="match status" value="1"/>
</dbReference>
<dbReference type="Pfam" id="PF13445">
    <property type="entry name" value="zf-RING_UBOX"/>
    <property type="match status" value="1"/>
</dbReference>
<accession>A0A7J7KBZ6</accession>
<keyword evidence="9" id="KW-1185">Reference proteome</keyword>
<dbReference type="GO" id="GO:0008270">
    <property type="term" value="F:zinc ion binding"/>
    <property type="evidence" value="ECO:0007669"/>
    <property type="project" value="UniProtKB-KW"/>
</dbReference>
<evidence type="ECO:0000256" key="1">
    <source>
        <dbReference type="ARBA" id="ARBA00004496"/>
    </source>
</evidence>
<dbReference type="SUPFAM" id="SSF57850">
    <property type="entry name" value="RING/U-box"/>
    <property type="match status" value="1"/>
</dbReference>
<dbReference type="InterPro" id="IPR027370">
    <property type="entry name" value="Znf-RING_euk"/>
</dbReference>
<keyword evidence="3" id="KW-0479">Metal-binding</keyword>
<proteinExistence type="predicted"/>
<evidence type="ECO:0000313" key="9">
    <source>
        <dbReference type="Proteomes" id="UP000593567"/>
    </source>
</evidence>
<evidence type="ECO:0000259" key="7">
    <source>
        <dbReference type="PROSITE" id="PS51867"/>
    </source>
</evidence>
<comment type="caution">
    <text evidence="8">The sequence shown here is derived from an EMBL/GenBank/DDBJ whole genome shotgun (WGS) entry which is preliminary data.</text>
</comment>
<reference evidence="8" key="1">
    <citation type="submission" date="2020-06" db="EMBL/GenBank/DDBJ databases">
        <title>Draft genome of Bugula neritina, a colonial animal packing powerful symbionts and potential medicines.</title>
        <authorList>
            <person name="Rayko M."/>
        </authorList>
    </citation>
    <scope>NUCLEOTIDE SEQUENCE [LARGE SCALE GENOMIC DNA]</scope>
    <source>
        <strain evidence="8">Kwan_BN1</strain>
    </source>
</reference>
<sequence>MCCFIYQHKGIENSPYAHFVSNDSWQKLEDQFTKDACSLVGLPLESPLAISVNAGAQTLGPLLQITKVMSQKQLSLDWTPKEELPIAVELGHAARFHSVFACPILRRHANDNNPPMKLTCGHVISKDALNQLFHGPKLKCPYCPAEQTLTETMRLHI</sequence>
<dbReference type="FunFam" id="3.30.40.10:FF:000143">
    <property type="entry name" value="Regulator of gluconeogenesis Rmd5"/>
    <property type="match status" value="1"/>
</dbReference>
<dbReference type="GO" id="GO:0005634">
    <property type="term" value="C:nucleus"/>
    <property type="evidence" value="ECO:0007669"/>
    <property type="project" value="TreeGrafter"/>
</dbReference>
<dbReference type="InterPro" id="IPR024964">
    <property type="entry name" value="CTLH/CRA"/>
</dbReference>
<dbReference type="Pfam" id="PF10607">
    <property type="entry name" value="CTLH"/>
    <property type="match status" value="1"/>
</dbReference>
<dbReference type="EMBL" id="VXIV02000932">
    <property type="protein sequence ID" value="KAF6035128.1"/>
    <property type="molecule type" value="Genomic_DNA"/>
</dbReference>
<comment type="subcellular location">
    <subcellularLocation>
        <location evidence="1">Cytoplasm</location>
    </subcellularLocation>
</comment>
<feature type="domain" description="RING-Gid-type" evidence="7">
    <location>
        <begin position="102"/>
        <end position="143"/>
    </location>
</feature>
<gene>
    <name evidence="8" type="ORF">EB796_006569</name>
</gene>
<dbReference type="PANTHER" id="PTHR12170">
    <property type="entry name" value="MACROPHAGE ERYTHROBLAST ATTACHER-RELATED"/>
    <property type="match status" value="1"/>
</dbReference>
<name>A0A7J7KBZ6_BUGNE</name>
<keyword evidence="4 6" id="KW-0863">Zinc-finger</keyword>
<dbReference type="InterPro" id="IPR044063">
    <property type="entry name" value="ZF_RING_GID"/>
</dbReference>
<dbReference type="GO" id="GO:0061630">
    <property type="term" value="F:ubiquitin protein ligase activity"/>
    <property type="evidence" value="ECO:0007669"/>
    <property type="project" value="InterPro"/>
</dbReference>
<dbReference type="PANTHER" id="PTHR12170:SF3">
    <property type="entry name" value="GH10162P"/>
    <property type="match status" value="1"/>
</dbReference>
<dbReference type="Proteomes" id="UP000593567">
    <property type="component" value="Unassembled WGS sequence"/>
</dbReference>
<organism evidence="8 9">
    <name type="scientific">Bugula neritina</name>
    <name type="common">Brown bryozoan</name>
    <name type="synonym">Sertularia neritina</name>
    <dbReference type="NCBI Taxonomy" id="10212"/>
    <lineage>
        <taxon>Eukaryota</taxon>
        <taxon>Metazoa</taxon>
        <taxon>Spiralia</taxon>
        <taxon>Lophotrochozoa</taxon>
        <taxon>Bryozoa</taxon>
        <taxon>Gymnolaemata</taxon>
        <taxon>Cheilostomatida</taxon>
        <taxon>Flustrina</taxon>
        <taxon>Buguloidea</taxon>
        <taxon>Bugulidae</taxon>
        <taxon>Bugula</taxon>
    </lineage>
</organism>
<keyword evidence="2" id="KW-0963">Cytoplasm</keyword>
<protein>
    <submittedName>
        <fullName evidence="8">RMND5A</fullName>
    </submittedName>
</protein>
<dbReference type="Gene3D" id="3.30.40.10">
    <property type="entry name" value="Zinc/RING finger domain, C3HC4 (zinc finger)"/>
    <property type="match status" value="1"/>
</dbReference>
<evidence type="ECO:0000313" key="8">
    <source>
        <dbReference type="EMBL" id="KAF6035128.1"/>
    </source>
</evidence>
<evidence type="ECO:0000256" key="5">
    <source>
        <dbReference type="ARBA" id="ARBA00022833"/>
    </source>
</evidence>